<evidence type="ECO:0000313" key="2">
    <source>
        <dbReference type="Proteomes" id="UP000294739"/>
    </source>
</evidence>
<dbReference type="Gene3D" id="2.160.10.10">
    <property type="entry name" value="Hexapeptide repeat proteins"/>
    <property type="match status" value="1"/>
</dbReference>
<reference evidence="1 2" key="1">
    <citation type="submission" date="2019-03" db="EMBL/GenBank/DDBJ databases">
        <title>Draft genome sequences of novel Actinobacteria.</title>
        <authorList>
            <person name="Sahin N."/>
            <person name="Ay H."/>
            <person name="Saygin H."/>
        </authorList>
    </citation>
    <scope>NUCLEOTIDE SEQUENCE [LARGE SCALE GENOMIC DNA]</scope>
    <source>
        <strain evidence="1 2">5K138</strain>
    </source>
</reference>
<dbReference type="PANTHER" id="PTHR23416:SF78">
    <property type="entry name" value="LIPOPOLYSACCHARIDE BIOSYNTHESIS O-ACETYL TRANSFERASE WBBJ-RELATED"/>
    <property type="match status" value="1"/>
</dbReference>
<dbReference type="SUPFAM" id="SSF51161">
    <property type="entry name" value="Trimeric LpxA-like enzymes"/>
    <property type="match status" value="1"/>
</dbReference>
<dbReference type="InterPro" id="IPR001451">
    <property type="entry name" value="Hexapep"/>
</dbReference>
<comment type="caution">
    <text evidence="1">The sequence shown here is derived from an EMBL/GenBank/DDBJ whole genome shotgun (WGS) entry which is preliminary data.</text>
</comment>
<dbReference type="PANTHER" id="PTHR23416">
    <property type="entry name" value="SIALIC ACID SYNTHASE-RELATED"/>
    <property type="match status" value="1"/>
</dbReference>
<dbReference type="AlphaFoldDB" id="A0A4R5DHS0"/>
<sequence>MSHRQPVQPGLGSEFRRGRELAVEVVTEGRDPVRHAAPRLVDAGVSFQVAGTIQPRSRCVNYVIEGSLSFQQVRSGCVTNPAPGALARHDLGITPFWAQAAPKERRAQREWLRALTAAGDTELADDVFISRLAAVYTDRLRVGARSYVCGYAVLYGDVEMGEDCTVNPYAEARGLVRLGDGVRVGAHASILGFNHGTSPDESIHRQPLTRQGIAIGADVWIGSHAVVLDGVTVGDHCIVGAGAVVTKDVPAWSVVVGNPARVVRDRNSVPSSTRRSGADLGDRLVRLADTAREQARDLLDRCWTVDGYVDRPGVAPTLRAWCDAVELSDLLLGGPPPHVPAERVVELLRSRQSAATGLAAELGSDDAEPTADGHAPANYHVLAAGNALRLLGSGFEHPVASVAALTSNELRHRLDTLPWRRDAWRSGAWIDTVGTAMLWNRADFGLDTELEALIGWLVTRCDPASGLWGRPAPDSGWLEPVNGSYRLIRGTFAQYGVPLPYPERTVDTVLAHAGDATWFGPHRGTACNVLDVVHPLWLAARQSAHRRADGEAWARRQLERVLNSWRDGAGFAFALEPGSGWQRTPGLLGTEMWLAIIWFVADHLGIADALGYRPRGVHRPEPMTTAQGER</sequence>
<proteinExistence type="predicted"/>
<dbReference type="GO" id="GO:0016746">
    <property type="term" value="F:acyltransferase activity"/>
    <property type="evidence" value="ECO:0007669"/>
    <property type="project" value="UniProtKB-KW"/>
</dbReference>
<accession>A0A4R5DHS0</accession>
<name>A0A4R5DHS0_9ACTN</name>
<dbReference type="OrthoDB" id="2643438at2"/>
<dbReference type="Proteomes" id="UP000294739">
    <property type="component" value="Unassembled WGS sequence"/>
</dbReference>
<gene>
    <name evidence="1" type="ORF">E1269_05795</name>
</gene>
<keyword evidence="1" id="KW-0012">Acyltransferase</keyword>
<dbReference type="EMBL" id="SMKZ01000005">
    <property type="protein sequence ID" value="TDE13596.1"/>
    <property type="molecule type" value="Genomic_DNA"/>
</dbReference>
<dbReference type="InterPro" id="IPR051159">
    <property type="entry name" value="Hexapeptide_acetyltransf"/>
</dbReference>
<protein>
    <submittedName>
        <fullName evidence="1">Acyltransferase</fullName>
    </submittedName>
</protein>
<keyword evidence="1" id="KW-0808">Transferase</keyword>
<dbReference type="InParanoid" id="A0A4R5DHS0"/>
<organism evidence="1 2">
    <name type="scientific">Jiangella asiatica</name>
    <dbReference type="NCBI Taxonomy" id="2530372"/>
    <lineage>
        <taxon>Bacteria</taxon>
        <taxon>Bacillati</taxon>
        <taxon>Actinomycetota</taxon>
        <taxon>Actinomycetes</taxon>
        <taxon>Jiangellales</taxon>
        <taxon>Jiangellaceae</taxon>
        <taxon>Jiangella</taxon>
    </lineage>
</organism>
<evidence type="ECO:0000313" key="1">
    <source>
        <dbReference type="EMBL" id="TDE13596.1"/>
    </source>
</evidence>
<keyword evidence="2" id="KW-1185">Reference proteome</keyword>
<dbReference type="InterPro" id="IPR011004">
    <property type="entry name" value="Trimer_LpxA-like_sf"/>
</dbReference>
<dbReference type="Pfam" id="PF00132">
    <property type="entry name" value="Hexapep"/>
    <property type="match status" value="1"/>
</dbReference>
<dbReference type="CDD" id="cd04647">
    <property type="entry name" value="LbH_MAT_like"/>
    <property type="match status" value="1"/>
</dbReference>